<accession>A0A9Q1AR45</accession>
<name>A0A9Q1AR45_9SAUR</name>
<protein>
    <submittedName>
        <fullName evidence="1">Uncharacterized protein</fullName>
    </submittedName>
</protein>
<keyword evidence="2" id="KW-1185">Reference proteome</keyword>
<evidence type="ECO:0000313" key="1">
    <source>
        <dbReference type="EMBL" id="KAJ7305330.1"/>
    </source>
</evidence>
<proteinExistence type="predicted"/>
<organism evidence="1 2">
    <name type="scientific">Phrynocephalus forsythii</name>
    <dbReference type="NCBI Taxonomy" id="171643"/>
    <lineage>
        <taxon>Eukaryota</taxon>
        <taxon>Metazoa</taxon>
        <taxon>Chordata</taxon>
        <taxon>Craniata</taxon>
        <taxon>Vertebrata</taxon>
        <taxon>Euteleostomi</taxon>
        <taxon>Lepidosauria</taxon>
        <taxon>Squamata</taxon>
        <taxon>Bifurcata</taxon>
        <taxon>Unidentata</taxon>
        <taxon>Episquamata</taxon>
        <taxon>Toxicofera</taxon>
        <taxon>Iguania</taxon>
        <taxon>Acrodonta</taxon>
        <taxon>Agamidae</taxon>
        <taxon>Agaminae</taxon>
        <taxon>Phrynocephalus</taxon>
    </lineage>
</organism>
<gene>
    <name evidence="1" type="ORF">JRQ81_011250</name>
</gene>
<reference evidence="1" key="1">
    <citation type="journal article" date="2023" name="DNA Res.">
        <title>Chromosome-level genome assembly of Phrynocephalus forsythii using third-generation DNA sequencing and Hi-C analysis.</title>
        <authorList>
            <person name="Qi Y."/>
            <person name="Zhao W."/>
            <person name="Zhao Y."/>
            <person name="Niu C."/>
            <person name="Cao S."/>
            <person name="Zhang Y."/>
        </authorList>
    </citation>
    <scope>NUCLEOTIDE SEQUENCE</scope>
    <source>
        <tissue evidence="1">Muscle</tissue>
    </source>
</reference>
<dbReference type="EMBL" id="JAPFRF010000022">
    <property type="protein sequence ID" value="KAJ7305330.1"/>
    <property type="molecule type" value="Genomic_DNA"/>
</dbReference>
<sequence>MGVLIPASLPFHIQELTMNGPLAEKIYYEFKSLPGNKYAPGYNAEAGDKWIWLK</sequence>
<dbReference type="Proteomes" id="UP001142489">
    <property type="component" value="Unassembled WGS sequence"/>
</dbReference>
<dbReference type="OrthoDB" id="17400at2759"/>
<evidence type="ECO:0000313" key="2">
    <source>
        <dbReference type="Proteomes" id="UP001142489"/>
    </source>
</evidence>
<comment type="caution">
    <text evidence="1">The sequence shown here is derived from an EMBL/GenBank/DDBJ whole genome shotgun (WGS) entry which is preliminary data.</text>
</comment>
<dbReference type="AlphaFoldDB" id="A0A9Q1AR45"/>